<dbReference type="PANTHER" id="PTHR38039">
    <property type="entry name" value="TOXIN YOEB"/>
    <property type="match status" value="1"/>
</dbReference>
<evidence type="ECO:0000256" key="5">
    <source>
        <dbReference type="ARBA" id="ARBA00022801"/>
    </source>
</evidence>
<keyword evidence="3" id="KW-0540">Nuclease</keyword>
<dbReference type="SUPFAM" id="SSF143011">
    <property type="entry name" value="RelE-like"/>
    <property type="match status" value="1"/>
</dbReference>
<evidence type="ECO:0000256" key="3">
    <source>
        <dbReference type="ARBA" id="ARBA00022722"/>
    </source>
</evidence>
<dbReference type="OrthoDB" id="9801102at2"/>
<keyword evidence="4" id="KW-0255">Endonuclease</keyword>
<comment type="caution">
    <text evidence="7">The sequence shown here is derived from an EMBL/GenBank/DDBJ whole genome shotgun (WGS) entry which is preliminary data.</text>
</comment>
<dbReference type="Proteomes" id="UP000319486">
    <property type="component" value="Unassembled WGS sequence"/>
</dbReference>
<protein>
    <recommendedName>
        <fullName evidence="6">Putative mRNA interferase YoeB</fullName>
    </recommendedName>
</protein>
<dbReference type="AlphaFoldDB" id="A0A502FHV3"/>
<organism evidence="7 8">
    <name type="scientific">Rhodanobacter glycinis</name>
    <dbReference type="NCBI Taxonomy" id="582702"/>
    <lineage>
        <taxon>Bacteria</taxon>
        <taxon>Pseudomonadati</taxon>
        <taxon>Pseudomonadota</taxon>
        <taxon>Gammaproteobacteria</taxon>
        <taxon>Lysobacterales</taxon>
        <taxon>Rhodanobacteraceae</taxon>
        <taxon>Rhodanobacter</taxon>
    </lineage>
</organism>
<sequence length="105" mass="12559">MAREIITDDVCFTKQAWEDYVYWQEHDSSQVDRINALIKDICKSPFTGIGRPEPLKSNLTGWWSRRIDREHRLVYRLFEAGVPRKGKERIDPTRFLQIASCRFHY</sequence>
<evidence type="ECO:0000256" key="6">
    <source>
        <dbReference type="ARBA" id="ARBA00030388"/>
    </source>
</evidence>
<name>A0A502FHV3_9GAMM</name>
<accession>A0A502FHV3</accession>
<evidence type="ECO:0000313" key="8">
    <source>
        <dbReference type="Proteomes" id="UP000319486"/>
    </source>
</evidence>
<evidence type="ECO:0000256" key="2">
    <source>
        <dbReference type="ARBA" id="ARBA00022649"/>
    </source>
</evidence>
<keyword evidence="8" id="KW-1185">Reference proteome</keyword>
<evidence type="ECO:0000313" key="7">
    <source>
        <dbReference type="EMBL" id="TPG11331.1"/>
    </source>
</evidence>
<keyword evidence="2" id="KW-1277">Toxin-antitoxin system</keyword>
<dbReference type="PANTHER" id="PTHR38039:SF1">
    <property type="entry name" value="TOXIN YOEB"/>
    <property type="match status" value="1"/>
</dbReference>
<dbReference type="NCBIfam" id="TIGR02116">
    <property type="entry name" value="toxin_Txe_YoeB"/>
    <property type="match status" value="1"/>
</dbReference>
<dbReference type="GO" id="GO:0004519">
    <property type="term" value="F:endonuclease activity"/>
    <property type="evidence" value="ECO:0007669"/>
    <property type="project" value="UniProtKB-KW"/>
</dbReference>
<dbReference type="GO" id="GO:0006401">
    <property type="term" value="P:RNA catabolic process"/>
    <property type="evidence" value="ECO:0007669"/>
    <property type="project" value="InterPro"/>
</dbReference>
<gene>
    <name evidence="7" type="ORF">EAH88_01960</name>
</gene>
<dbReference type="GO" id="GO:0045892">
    <property type="term" value="P:negative regulation of DNA-templated transcription"/>
    <property type="evidence" value="ECO:0007669"/>
    <property type="project" value="TreeGrafter"/>
</dbReference>
<dbReference type="InterPro" id="IPR035093">
    <property type="entry name" value="RelE/ParE_toxin_dom_sf"/>
</dbReference>
<evidence type="ECO:0000256" key="1">
    <source>
        <dbReference type="ARBA" id="ARBA00008172"/>
    </source>
</evidence>
<dbReference type="RefSeq" id="WP_140648551.1">
    <property type="nucleotide sequence ID" value="NZ_RCZB01000002.1"/>
</dbReference>
<keyword evidence="5" id="KW-0378">Hydrolase</keyword>
<evidence type="ECO:0000256" key="4">
    <source>
        <dbReference type="ARBA" id="ARBA00022759"/>
    </source>
</evidence>
<proteinExistence type="inferred from homology"/>
<comment type="similarity">
    <text evidence="1">Belongs to the YoeB family.</text>
</comment>
<dbReference type="Pfam" id="PF06769">
    <property type="entry name" value="YoeB_toxin"/>
    <property type="match status" value="1"/>
</dbReference>
<dbReference type="GO" id="GO:0016787">
    <property type="term" value="F:hydrolase activity"/>
    <property type="evidence" value="ECO:0007669"/>
    <property type="project" value="UniProtKB-KW"/>
</dbReference>
<dbReference type="InterPro" id="IPR009614">
    <property type="entry name" value="YoeB_toxin"/>
</dbReference>
<dbReference type="EMBL" id="RCZO01000001">
    <property type="protein sequence ID" value="TPG11331.1"/>
    <property type="molecule type" value="Genomic_DNA"/>
</dbReference>
<dbReference type="Gene3D" id="3.30.2310.20">
    <property type="entry name" value="RelE-like"/>
    <property type="match status" value="1"/>
</dbReference>
<reference evidence="7 8" key="1">
    <citation type="journal article" date="2019" name="Environ. Microbiol.">
        <title>Species interactions and distinct microbial communities in high Arctic permafrost affected cryosols are associated with the CH4 and CO2 gas fluxes.</title>
        <authorList>
            <person name="Altshuler I."/>
            <person name="Hamel J."/>
            <person name="Turney S."/>
            <person name="Magnuson E."/>
            <person name="Levesque R."/>
            <person name="Greer C."/>
            <person name="Whyte L.G."/>
        </authorList>
    </citation>
    <scope>NUCLEOTIDE SEQUENCE [LARGE SCALE GENOMIC DNA]</scope>
    <source>
        <strain evidence="7 8">S13Y</strain>
    </source>
</reference>